<dbReference type="InterPro" id="IPR000175">
    <property type="entry name" value="Na/ntran_symport"/>
</dbReference>
<dbReference type="Pfam" id="PF00209">
    <property type="entry name" value="SNF"/>
    <property type="match status" value="1"/>
</dbReference>
<reference evidence="9" key="1">
    <citation type="submission" date="2016-06" db="UniProtKB">
        <authorList>
            <consortium name="WormBaseParasite"/>
        </authorList>
    </citation>
    <scope>IDENTIFICATION</scope>
</reference>
<dbReference type="PANTHER" id="PTHR11616:SF279">
    <property type="entry name" value="SODIUM-DEPENDENT SEROTONIN TRANSPORTER"/>
    <property type="match status" value="1"/>
</dbReference>
<evidence type="ECO:0000256" key="1">
    <source>
        <dbReference type="ARBA" id="ARBA00004141"/>
    </source>
</evidence>
<dbReference type="AlphaFoldDB" id="A0A183D9R3"/>
<proteinExistence type="predicted"/>
<dbReference type="PANTHER" id="PTHR11616">
    <property type="entry name" value="SODIUM/CHLORIDE DEPENDENT TRANSPORTER"/>
    <property type="match status" value="1"/>
</dbReference>
<comment type="subcellular location">
    <subcellularLocation>
        <location evidence="1">Membrane</location>
        <topology evidence="1">Multi-pass membrane protein</topology>
    </subcellularLocation>
</comment>
<evidence type="ECO:0000256" key="4">
    <source>
        <dbReference type="ARBA" id="ARBA00022847"/>
    </source>
</evidence>
<keyword evidence="5 8" id="KW-1133">Transmembrane helix</keyword>
<feature type="binding site" evidence="7">
    <location>
        <position position="97"/>
    </location>
    <ligand>
        <name>Na(+)</name>
        <dbReference type="ChEBI" id="CHEBI:29101"/>
        <label>1</label>
    </ligand>
</feature>
<evidence type="ECO:0000256" key="5">
    <source>
        <dbReference type="ARBA" id="ARBA00022989"/>
    </source>
</evidence>
<dbReference type="GO" id="GO:0006865">
    <property type="term" value="P:amino acid transport"/>
    <property type="evidence" value="ECO:0007669"/>
    <property type="project" value="TreeGrafter"/>
</dbReference>
<accession>A0A183D9R3</accession>
<dbReference type="GO" id="GO:0005886">
    <property type="term" value="C:plasma membrane"/>
    <property type="evidence" value="ECO:0007669"/>
    <property type="project" value="TreeGrafter"/>
</dbReference>
<evidence type="ECO:0000313" key="9">
    <source>
        <dbReference type="WBParaSite" id="GPUH_0000546101-mRNA-1"/>
    </source>
</evidence>
<feature type="binding site" evidence="7">
    <location>
        <position position="100"/>
    </location>
    <ligand>
        <name>Na(+)</name>
        <dbReference type="ChEBI" id="CHEBI:29101"/>
        <label>1</label>
    </ligand>
</feature>
<dbReference type="PROSITE" id="PS50267">
    <property type="entry name" value="NA_NEUROTRAN_SYMP_3"/>
    <property type="match status" value="1"/>
</dbReference>
<dbReference type="GO" id="GO:0098793">
    <property type="term" value="C:presynapse"/>
    <property type="evidence" value="ECO:0007669"/>
    <property type="project" value="GOC"/>
</dbReference>
<keyword evidence="7" id="KW-0915">Sodium</keyword>
<keyword evidence="6 8" id="KW-0472">Membrane</keyword>
<evidence type="ECO:0000256" key="2">
    <source>
        <dbReference type="ARBA" id="ARBA00022448"/>
    </source>
</evidence>
<keyword evidence="2" id="KW-0813">Transport</keyword>
<keyword evidence="7" id="KW-0479">Metal-binding</keyword>
<dbReference type="GO" id="GO:0005335">
    <property type="term" value="F:serotonin:sodium:chloride symporter activity"/>
    <property type="evidence" value="ECO:0007669"/>
    <property type="project" value="TreeGrafter"/>
</dbReference>
<name>A0A183D9R3_9BILA</name>
<evidence type="ECO:0000256" key="6">
    <source>
        <dbReference type="ARBA" id="ARBA00023136"/>
    </source>
</evidence>
<feature type="binding site" evidence="7">
    <location>
        <position position="99"/>
    </location>
    <ligand>
        <name>Na(+)</name>
        <dbReference type="ChEBI" id="CHEBI:29101"/>
        <label>1</label>
    </ligand>
</feature>
<dbReference type="InterPro" id="IPR037272">
    <property type="entry name" value="SNS_sf"/>
</dbReference>
<evidence type="ECO:0000256" key="7">
    <source>
        <dbReference type="PIRSR" id="PIRSR600175-1"/>
    </source>
</evidence>
<dbReference type="GO" id="GO:0051378">
    <property type="term" value="F:serotonin binding"/>
    <property type="evidence" value="ECO:0007669"/>
    <property type="project" value="TreeGrafter"/>
</dbReference>
<sequence length="185" mass="21185">LVPNEVIVSKRFIFHKSNFPFQSKLKRKSPLSQHSFFCRFSGAKRASSKRPSSISFSSTTQSAISPEITQLPRRRRRSTLPRDKWASKVEFLLAVIGYAVDLELKLTRKRISINLGAFLIPYLVMLVVGGLPMFYMELALGQFHRSGCISIWKKICPMFKGTKYFQILAYSLKLINSKQIFSNTV</sequence>
<dbReference type="SUPFAM" id="SSF161070">
    <property type="entry name" value="SNF-like"/>
    <property type="match status" value="1"/>
</dbReference>
<feature type="transmembrane region" description="Helical" evidence="8">
    <location>
        <begin position="115"/>
        <end position="135"/>
    </location>
</feature>
<keyword evidence="4" id="KW-0769">Symport</keyword>
<dbReference type="WBParaSite" id="GPUH_0000546101-mRNA-1">
    <property type="protein sequence ID" value="GPUH_0000546101-mRNA-1"/>
    <property type="gene ID" value="GPUH_0000546101"/>
</dbReference>
<evidence type="ECO:0000256" key="3">
    <source>
        <dbReference type="ARBA" id="ARBA00022692"/>
    </source>
</evidence>
<organism evidence="9">
    <name type="scientific">Gongylonema pulchrum</name>
    <dbReference type="NCBI Taxonomy" id="637853"/>
    <lineage>
        <taxon>Eukaryota</taxon>
        <taxon>Metazoa</taxon>
        <taxon>Ecdysozoa</taxon>
        <taxon>Nematoda</taxon>
        <taxon>Chromadorea</taxon>
        <taxon>Rhabditida</taxon>
        <taxon>Spirurina</taxon>
        <taxon>Spiruromorpha</taxon>
        <taxon>Spiruroidea</taxon>
        <taxon>Gongylonematidae</taxon>
        <taxon>Gongylonema</taxon>
    </lineage>
</organism>
<dbReference type="GO" id="GO:0043005">
    <property type="term" value="C:neuron projection"/>
    <property type="evidence" value="ECO:0007669"/>
    <property type="project" value="TreeGrafter"/>
</dbReference>
<evidence type="ECO:0000256" key="8">
    <source>
        <dbReference type="SAM" id="Phobius"/>
    </source>
</evidence>
<dbReference type="GO" id="GO:0046872">
    <property type="term" value="F:metal ion binding"/>
    <property type="evidence" value="ECO:0007669"/>
    <property type="project" value="UniProtKB-KW"/>
</dbReference>
<protein>
    <submittedName>
        <fullName evidence="9">Transmembrane protein</fullName>
    </submittedName>
</protein>
<keyword evidence="3 8" id="KW-0812">Transmembrane</keyword>